<comment type="similarity">
    <text evidence="2 8">Belongs to the MLO family.</text>
</comment>
<dbReference type="OrthoDB" id="1388414at2759"/>
<keyword evidence="5 8" id="KW-1133">Transmembrane helix</keyword>
<evidence type="ECO:0000313" key="12">
    <source>
        <dbReference type="Proteomes" id="UP001151532"/>
    </source>
</evidence>
<protein>
    <recommendedName>
        <fullName evidence="8">MLO-like protein</fullName>
    </recommendedName>
</protein>
<evidence type="ECO:0000256" key="6">
    <source>
        <dbReference type="ARBA" id="ARBA00023136"/>
    </source>
</evidence>
<keyword evidence="7 8" id="KW-0568">Pathogenesis-related protein</keyword>
<evidence type="ECO:0000256" key="9">
    <source>
        <dbReference type="SAM" id="MobiDB-lite"/>
    </source>
</evidence>
<dbReference type="GO" id="GO:0016020">
    <property type="term" value="C:membrane"/>
    <property type="evidence" value="ECO:0007669"/>
    <property type="project" value="UniProtKB-SubCell"/>
</dbReference>
<feature type="transmembrane region" description="Helical" evidence="10">
    <location>
        <begin position="382"/>
        <end position="402"/>
    </location>
</feature>
<evidence type="ECO:0000256" key="5">
    <source>
        <dbReference type="ARBA" id="ARBA00022989"/>
    </source>
</evidence>
<comment type="subcellular location">
    <subcellularLocation>
        <location evidence="1 8">Membrane</location>
        <topology evidence="1 8">Multi-pass membrane protein</topology>
    </subcellularLocation>
</comment>
<dbReference type="Proteomes" id="UP001151532">
    <property type="component" value="Chromosome 6"/>
</dbReference>
<evidence type="ECO:0000256" key="7">
    <source>
        <dbReference type="ARBA" id="ARBA00023265"/>
    </source>
</evidence>
<keyword evidence="6 8" id="KW-0472">Membrane</keyword>
<dbReference type="AlphaFoldDB" id="A0A9Q0T3A4"/>
<reference evidence="11" key="1">
    <citation type="submission" date="2022-11" db="EMBL/GenBank/DDBJ databases">
        <authorList>
            <person name="Hyden B.L."/>
            <person name="Feng K."/>
            <person name="Yates T."/>
            <person name="Jawdy S."/>
            <person name="Smart L.B."/>
            <person name="Muchero W."/>
        </authorList>
    </citation>
    <scope>NUCLEOTIDE SEQUENCE</scope>
    <source>
        <tissue evidence="11">Shoot tip</tissue>
    </source>
</reference>
<evidence type="ECO:0000256" key="3">
    <source>
        <dbReference type="ARBA" id="ARBA00022692"/>
    </source>
</evidence>
<dbReference type="PANTHER" id="PTHR31942">
    <property type="entry name" value="MLO-LIKE PROTEIN 1"/>
    <property type="match status" value="1"/>
</dbReference>
<feature type="region of interest" description="Disordered" evidence="9">
    <location>
        <begin position="433"/>
        <end position="499"/>
    </location>
</feature>
<feature type="transmembrane region" description="Helical" evidence="10">
    <location>
        <begin position="17"/>
        <end position="37"/>
    </location>
</feature>
<dbReference type="EMBL" id="JAPFFK010000017">
    <property type="protein sequence ID" value="KAJ6699138.1"/>
    <property type="molecule type" value="Genomic_DNA"/>
</dbReference>
<feature type="transmembrane region" description="Helical" evidence="10">
    <location>
        <begin position="279"/>
        <end position="297"/>
    </location>
</feature>
<comment type="caution">
    <text evidence="11">The sequence shown here is derived from an EMBL/GenBank/DDBJ whole genome shotgun (WGS) entry which is preliminary data.</text>
</comment>
<sequence length="499" mass="55901">MATEDTSIGELELTPTWALATVCLFFISVSIVLERIFHLLPSFLRRSQRTALGDTVDKLKSELMLLGFVSLMLAVTQDHISKICIPANLADSMLPCRKEVASKLTAVQNYGNFAGSLSLENGLRGKNILWGQHRSLLAEKGSTSDGGAGSGDPCSSKKKVSLISEKGIQQLHQFIFVLAVTQIVYSVLTMALGWTKMRRWKAWEKETQTIEYQVENDPNRFRLTRQTTFGRRHMRTCTNISALLWTSCNVVSGGNCLAGGRAWLECVSLDVLCSTLGNHVYSIIVIDFTMTMVLLLGSKLEFIVAKMACRINDQNVVSRGTPLVQPNDDFFWFGHPRFVLVLIHYILFVNAFEFAFFIWVTIQFGDESCHHENTAFTVTRVVLAITVQVLCSFITLPLYALVTQMGSQYKSKALEEQVGKILKKWHAEVRERRKNQYSLRSPRATDQSITRESPIQSPTPAILPEITVSSKEPEIAQVDEKRSRPAAHPLGHDPGEIML</sequence>
<evidence type="ECO:0000256" key="10">
    <source>
        <dbReference type="SAM" id="Phobius"/>
    </source>
</evidence>
<accession>A0A9Q0T3A4</accession>
<feature type="compositionally biased region" description="Polar residues" evidence="9">
    <location>
        <begin position="436"/>
        <end position="459"/>
    </location>
</feature>
<evidence type="ECO:0000256" key="4">
    <source>
        <dbReference type="ARBA" id="ARBA00022821"/>
    </source>
</evidence>
<comment type="function">
    <text evidence="8">May be involved in modulation of pathogen defense and leaf cell death.</text>
</comment>
<evidence type="ECO:0000313" key="11">
    <source>
        <dbReference type="EMBL" id="KAJ6699138.1"/>
    </source>
</evidence>
<evidence type="ECO:0000256" key="1">
    <source>
        <dbReference type="ARBA" id="ARBA00004141"/>
    </source>
</evidence>
<reference evidence="11" key="2">
    <citation type="journal article" date="2023" name="Int. J. Mol. Sci.">
        <title>De Novo Assembly and Annotation of 11 Diverse Shrub Willow (Salix) Genomes Reveals Novel Gene Organization in Sex-Linked Regions.</title>
        <authorList>
            <person name="Hyden B."/>
            <person name="Feng K."/>
            <person name="Yates T.B."/>
            <person name="Jawdy S."/>
            <person name="Cereghino C."/>
            <person name="Smart L.B."/>
            <person name="Muchero W."/>
        </authorList>
    </citation>
    <scope>NUCLEOTIDE SEQUENCE</scope>
    <source>
        <tissue evidence="11">Shoot tip</tissue>
    </source>
</reference>
<keyword evidence="3 8" id="KW-0812">Transmembrane</keyword>
<dbReference type="GO" id="GO:0005516">
    <property type="term" value="F:calmodulin binding"/>
    <property type="evidence" value="ECO:0007669"/>
    <property type="project" value="UniProtKB-KW"/>
</dbReference>
<dbReference type="PANTHER" id="PTHR31942:SF59">
    <property type="entry name" value="MLO-LIKE PROTEIN"/>
    <property type="match status" value="1"/>
</dbReference>
<evidence type="ECO:0000256" key="8">
    <source>
        <dbReference type="RuleBase" id="RU280816"/>
    </source>
</evidence>
<name>A0A9Q0T3A4_SALPP</name>
<dbReference type="InterPro" id="IPR004326">
    <property type="entry name" value="Mlo"/>
</dbReference>
<feature type="compositionally biased region" description="Basic and acidic residues" evidence="9">
    <location>
        <begin position="471"/>
        <end position="483"/>
    </location>
</feature>
<feature type="compositionally biased region" description="Basic and acidic residues" evidence="9">
    <location>
        <begin position="490"/>
        <end position="499"/>
    </location>
</feature>
<keyword evidence="4 8" id="KW-0611">Plant defense</keyword>
<proteinExistence type="inferred from homology"/>
<dbReference type="Pfam" id="PF03094">
    <property type="entry name" value="Mlo"/>
    <property type="match status" value="2"/>
</dbReference>
<organism evidence="11 12">
    <name type="scientific">Salix purpurea</name>
    <name type="common">Purple osier willow</name>
    <dbReference type="NCBI Taxonomy" id="77065"/>
    <lineage>
        <taxon>Eukaryota</taxon>
        <taxon>Viridiplantae</taxon>
        <taxon>Streptophyta</taxon>
        <taxon>Embryophyta</taxon>
        <taxon>Tracheophyta</taxon>
        <taxon>Spermatophyta</taxon>
        <taxon>Magnoliopsida</taxon>
        <taxon>eudicotyledons</taxon>
        <taxon>Gunneridae</taxon>
        <taxon>Pentapetalae</taxon>
        <taxon>rosids</taxon>
        <taxon>fabids</taxon>
        <taxon>Malpighiales</taxon>
        <taxon>Salicaceae</taxon>
        <taxon>Saliceae</taxon>
        <taxon>Salix</taxon>
    </lineage>
</organism>
<evidence type="ECO:0000256" key="2">
    <source>
        <dbReference type="ARBA" id="ARBA00006574"/>
    </source>
</evidence>
<comment type="domain">
    <text evidence="8">The C-terminus contains a calmodulin-binding domain, which binds calmodulin in a calcium-dependent fashion.</text>
</comment>
<keyword evidence="8" id="KW-0112">Calmodulin-binding</keyword>
<feature type="transmembrane region" description="Helical" evidence="10">
    <location>
        <begin position="174"/>
        <end position="194"/>
    </location>
</feature>
<dbReference type="GO" id="GO:0006952">
    <property type="term" value="P:defense response"/>
    <property type="evidence" value="ECO:0007669"/>
    <property type="project" value="UniProtKB-KW"/>
</dbReference>
<keyword evidence="12" id="KW-1185">Reference proteome</keyword>
<feature type="transmembrane region" description="Helical" evidence="10">
    <location>
        <begin position="338"/>
        <end position="362"/>
    </location>
</feature>
<gene>
    <name evidence="8" type="primary">MLO</name>
    <name evidence="11" type="ORF">OIU79_012409</name>
</gene>